<sequence>MAARRLTTFTRDGLVFDVRDEGPLDGAPVVLLHGFPQDSRSWDAVASLLHARGFRTLSPDLRGASPGARPRSRWAYRSTELTDDVVALIAQAGVGPVHLVGHDWGAAAAWWVAGRRPDLVRTLTAVSVPHPTAFARSLLTSRQALLSWYMLVFQLPMAPERLFGDETRARRAFLRGGMTREVADRDLAPMRERSRARGGLNWYRAIPFTPFWRPAERITVPTLYVWSDGDIALGRTAAELTGRYVDGPYRFEVLAGVSHWIPDEAPQRLVDLLVPHLG</sequence>
<dbReference type="Proteomes" id="UP001501183">
    <property type="component" value="Unassembled WGS sequence"/>
</dbReference>
<evidence type="ECO:0000313" key="3">
    <source>
        <dbReference type="EMBL" id="GAA4475126.1"/>
    </source>
</evidence>
<feature type="domain" description="AB hydrolase-1" evidence="2">
    <location>
        <begin position="28"/>
        <end position="266"/>
    </location>
</feature>
<dbReference type="InterPro" id="IPR000073">
    <property type="entry name" value="AB_hydrolase_1"/>
</dbReference>
<dbReference type="Gene3D" id="3.40.50.1820">
    <property type="entry name" value="alpha/beta hydrolase"/>
    <property type="match status" value="1"/>
</dbReference>
<gene>
    <name evidence="3" type="ORF">GCM10023094_12060</name>
</gene>
<accession>A0ABP8NYW0</accession>
<dbReference type="PANTHER" id="PTHR43329">
    <property type="entry name" value="EPOXIDE HYDROLASE"/>
    <property type="match status" value="1"/>
</dbReference>
<evidence type="ECO:0000259" key="2">
    <source>
        <dbReference type="Pfam" id="PF00561"/>
    </source>
</evidence>
<dbReference type="InterPro" id="IPR029058">
    <property type="entry name" value="AB_hydrolase_fold"/>
</dbReference>
<dbReference type="InterPro" id="IPR000639">
    <property type="entry name" value="Epox_hydrolase-like"/>
</dbReference>
<proteinExistence type="predicted"/>
<comment type="caution">
    <text evidence="3">The sequence shown here is derived from an EMBL/GenBank/DDBJ whole genome shotgun (WGS) entry which is preliminary data.</text>
</comment>
<dbReference type="EMBL" id="BAABFB010000024">
    <property type="protein sequence ID" value="GAA4475126.1"/>
    <property type="molecule type" value="Genomic_DNA"/>
</dbReference>
<dbReference type="SUPFAM" id="SSF53474">
    <property type="entry name" value="alpha/beta-Hydrolases"/>
    <property type="match status" value="1"/>
</dbReference>
<reference evidence="4" key="1">
    <citation type="journal article" date="2019" name="Int. J. Syst. Evol. Microbiol.">
        <title>The Global Catalogue of Microorganisms (GCM) 10K type strain sequencing project: providing services to taxonomists for standard genome sequencing and annotation.</title>
        <authorList>
            <consortium name="The Broad Institute Genomics Platform"/>
            <consortium name="The Broad Institute Genome Sequencing Center for Infectious Disease"/>
            <person name="Wu L."/>
            <person name="Ma J."/>
        </authorList>
    </citation>
    <scope>NUCLEOTIDE SEQUENCE [LARGE SCALE GENOMIC DNA]</scope>
    <source>
        <strain evidence="4">JCM 32206</strain>
    </source>
</reference>
<keyword evidence="1 3" id="KW-0378">Hydrolase</keyword>
<dbReference type="Pfam" id="PF00561">
    <property type="entry name" value="Abhydrolase_1"/>
    <property type="match status" value="1"/>
</dbReference>
<keyword evidence="4" id="KW-1185">Reference proteome</keyword>
<evidence type="ECO:0000313" key="4">
    <source>
        <dbReference type="Proteomes" id="UP001501183"/>
    </source>
</evidence>
<evidence type="ECO:0000256" key="1">
    <source>
        <dbReference type="ARBA" id="ARBA00022801"/>
    </source>
</evidence>
<dbReference type="PRINTS" id="PR00412">
    <property type="entry name" value="EPOXHYDRLASE"/>
</dbReference>
<dbReference type="GO" id="GO:0016787">
    <property type="term" value="F:hydrolase activity"/>
    <property type="evidence" value="ECO:0007669"/>
    <property type="project" value="UniProtKB-KW"/>
</dbReference>
<protein>
    <submittedName>
        <fullName evidence="3">Alpha/beta fold hydrolase</fullName>
    </submittedName>
</protein>
<dbReference type="RefSeq" id="WP_345342870.1">
    <property type="nucleotide sequence ID" value="NZ_BAABFB010000024.1"/>
</dbReference>
<organism evidence="3 4">
    <name type="scientific">Rhodococcus olei</name>
    <dbReference type="NCBI Taxonomy" id="2161675"/>
    <lineage>
        <taxon>Bacteria</taxon>
        <taxon>Bacillati</taxon>
        <taxon>Actinomycetota</taxon>
        <taxon>Actinomycetes</taxon>
        <taxon>Mycobacteriales</taxon>
        <taxon>Nocardiaceae</taxon>
        <taxon>Rhodococcus</taxon>
    </lineage>
</organism>
<name>A0ABP8NYW0_9NOCA</name>